<dbReference type="InterPro" id="IPR042236">
    <property type="entry name" value="PI3K_accessory_sf"/>
</dbReference>
<dbReference type="InterPro" id="IPR018568">
    <property type="entry name" value="DUF2019"/>
</dbReference>
<dbReference type="InterPro" id="IPR016024">
    <property type="entry name" value="ARM-type_fold"/>
</dbReference>
<proteinExistence type="predicted"/>
<comment type="caution">
    <text evidence="2">The sequence shown here is derived from an EMBL/GenBank/DDBJ whole genome shotgun (WGS) entry which is preliminary data.</text>
</comment>
<gene>
    <name evidence="2" type="ORF">LCGC14_0202820</name>
</gene>
<evidence type="ECO:0000259" key="1">
    <source>
        <dbReference type="Pfam" id="PF09450"/>
    </source>
</evidence>
<sequence>MMTAPQLTELTVEEIVREYIAIGLAQDKAIEADDASTFNRLARRQLAYEKELKRREGDQRRALVPLLEHSNAQIRLNAAHATLIVAPLLARETLEAVAAWASGPQALDAGMAIQMLDNGRFVPE</sequence>
<accession>A0A0F9XLJ0</accession>
<name>A0A0F9XLJ0_9ZZZZ</name>
<protein>
    <recommendedName>
        <fullName evidence="1">DUF2019 domain-containing protein</fullName>
    </recommendedName>
</protein>
<evidence type="ECO:0000313" key="2">
    <source>
        <dbReference type="EMBL" id="KKN92983.1"/>
    </source>
</evidence>
<dbReference type="SUPFAM" id="SSF48371">
    <property type="entry name" value="ARM repeat"/>
    <property type="match status" value="1"/>
</dbReference>
<reference evidence="2" key="1">
    <citation type="journal article" date="2015" name="Nature">
        <title>Complex archaea that bridge the gap between prokaryotes and eukaryotes.</title>
        <authorList>
            <person name="Spang A."/>
            <person name="Saw J.H."/>
            <person name="Jorgensen S.L."/>
            <person name="Zaremba-Niedzwiedzka K."/>
            <person name="Martijn J."/>
            <person name="Lind A.E."/>
            <person name="van Eijk R."/>
            <person name="Schleper C."/>
            <person name="Guy L."/>
            <person name="Ettema T.J."/>
        </authorList>
    </citation>
    <scope>NUCLEOTIDE SEQUENCE</scope>
</reference>
<organism evidence="2">
    <name type="scientific">marine sediment metagenome</name>
    <dbReference type="NCBI Taxonomy" id="412755"/>
    <lineage>
        <taxon>unclassified sequences</taxon>
        <taxon>metagenomes</taxon>
        <taxon>ecological metagenomes</taxon>
    </lineage>
</organism>
<dbReference type="Pfam" id="PF09450">
    <property type="entry name" value="DUF2019"/>
    <property type="match status" value="1"/>
</dbReference>
<dbReference type="AlphaFoldDB" id="A0A0F9XLJ0"/>
<dbReference type="Gene3D" id="1.25.40.70">
    <property type="entry name" value="Phosphatidylinositol 3-kinase, accessory domain (PIK)"/>
    <property type="match status" value="1"/>
</dbReference>
<dbReference type="EMBL" id="LAZR01000090">
    <property type="protein sequence ID" value="KKN92983.1"/>
    <property type="molecule type" value="Genomic_DNA"/>
</dbReference>
<feature type="domain" description="DUF2019" evidence="1">
    <location>
        <begin position="13"/>
        <end position="117"/>
    </location>
</feature>